<evidence type="ECO:0000256" key="10">
    <source>
        <dbReference type="RuleBase" id="RU365103"/>
    </source>
</evidence>
<dbReference type="GO" id="GO:0009244">
    <property type="term" value="P:lipopolysaccharide core region biosynthetic process"/>
    <property type="evidence" value="ECO:0007669"/>
    <property type="project" value="UniProtKB-UniRule"/>
</dbReference>
<feature type="site" description="Transition state stabilizer" evidence="9">
    <location>
        <position position="156"/>
    </location>
</feature>
<evidence type="ECO:0000313" key="13">
    <source>
        <dbReference type="Proteomes" id="UP000252680"/>
    </source>
</evidence>
<accession>A0A365YRI7</accession>
<proteinExistence type="inferred from homology"/>
<keyword evidence="10" id="KW-0448">Lipopolysaccharide biosynthesis</keyword>
<dbReference type="GO" id="GO:0005886">
    <property type="term" value="C:plasma membrane"/>
    <property type="evidence" value="ECO:0007669"/>
    <property type="project" value="UniProtKB-SubCell"/>
</dbReference>
<name>A0A365YRI7_9PROT</name>
<evidence type="ECO:0000256" key="4">
    <source>
        <dbReference type="ARBA" id="ARBA00019077"/>
    </source>
</evidence>
<evidence type="ECO:0000256" key="5">
    <source>
        <dbReference type="ARBA" id="ARBA00022679"/>
    </source>
</evidence>
<dbReference type="InterPro" id="IPR038107">
    <property type="entry name" value="Glycos_transf_N_sf"/>
</dbReference>
<dbReference type="PANTHER" id="PTHR42755:SF1">
    <property type="entry name" value="3-DEOXY-D-MANNO-OCTULOSONIC ACID TRANSFERASE, MITOCHONDRIAL-RELATED"/>
    <property type="match status" value="1"/>
</dbReference>
<organism evidence="12 13">
    <name type="scientific">Novacetimonas cocois</name>
    <dbReference type="NCBI Taxonomy" id="1747507"/>
    <lineage>
        <taxon>Bacteria</taxon>
        <taxon>Pseudomonadati</taxon>
        <taxon>Pseudomonadota</taxon>
        <taxon>Alphaproteobacteria</taxon>
        <taxon>Acetobacterales</taxon>
        <taxon>Acetobacteraceae</taxon>
        <taxon>Novacetimonas</taxon>
    </lineage>
</organism>
<dbReference type="UniPathway" id="UPA00958"/>
<reference evidence="12 13" key="1">
    <citation type="submission" date="2018-05" db="EMBL/GenBank/DDBJ databases">
        <title>Komagataeibacter cocois sp. nov., for a novel cellulose- producing strain isolated from coconut milk.</title>
        <authorList>
            <person name="Liu L."/>
            <person name="Wang Y."/>
            <person name="Liu S."/>
            <person name="Bi J."/>
            <person name="Chen H."/>
            <person name="Deng J."/>
            <person name="Zhang C."/>
            <person name="Hu Q."/>
            <person name="Li C."/>
        </authorList>
    </citation>
    <scope>NUCLEOTIDE SEQUENCE [LARGE SCALE GENOMIC DNA]</scope>
    <source>
        <strain evidence="12 13">WE7</strain>
    </source>
</reference>
<dbReference type="Proteomes" id="UP000252680">
    <property type="component" value="Unassembled WGS sequence"/>
</dbReference>
<dbReference type="PANTHER" id="PTHR42755">
    <property type="entry name" value="3-DEOXY-MANNO-OCTULOSONATE CYTIDYLYLTRANSFERASE"/>
    <property type="match status" value="1"/>
</dbReference>
<dbReference type="Pfam" id="PF04413">
    <property type="entry name" value="Glycos_transf_N"/>
    <property type="match status" value="1"/>
</dbReference>
<keyword evidence="10" id="KW-1003">Cell membrane</keyword>
<evidence type="ECO:0000256" key="2">
    <source>
        <dbReference type="ARBA" id="ARBA00004713"/>
    </source>
</evidence>
<feature type="domain" description="3-deoxy-D-manno-octulosonic-acid transferase N-terminal" evidence="11">
    <location>
        <begin position="54"/>
        <end position="232"/>
    </location>
</feature>
<evidence type="ECO:0000259" key="11">
    <source>
        <dbReference type="Pfam" id="PF04413"/>
    </source>
</evidence>
<dbReference type="Gene3D" id="3.40.50.2000">
    <property type="entry name" value="Glycogen Phosphorylase B"/>
    <property type="match status" value="1"/>
</dbReference>
<gene>
    <name evidence="12" type="ORF">NJLHNGOC_13465</name>
</gene>
<dbReference type="SUPFAM" id="SSF53756">
    <property type="entry name" value="UDP-Glycosyltransferase/glycogen phosphorylase"/>
    <property type="match status" value="1"/>
</dbReference>
<comment type="caution">
    <text evidence="12">The sequence shown here is derived from an EMBL/GenBank/DDBJ whole genome shotgun (WGS) entry which is preliminary data.</text>
</comment>
<dbReference type="EC" id="2.4.99.12" evidence="3 10"/>
<sequence>MRTRAPDRARLPLAERLCGRLSAGIWAVVAEALAPALRLYLQRRVWRGKEIAGRVRERRGIATQPRPEGPLLWLHAVSVGETLSILPVIAALRHDRPDLGFLVTTATTTAARLLVQRLHELPDDMRVVHQFMPLDVPTWMHRFVRHWHPDGVVLAESELWPNMVSACRHEDIPLVLINGRMSDRSYAMWQRLPCLITRMLRSFAWICARSDEDARRFRALGAEKVALVGDLKDAALPLPHDDGGVAQIRKQIGQRPVWIAASTHPGEEEIVLRAAELARQKVPGLLTILIPRHPERGAALLQHTGPNTPRRALGQSPAPHDPVWICDTLGEMGLFYALHCPVLMGNSLLSPPEGGGHNPMEPARQGNALATGPAIANFRQAYGVLGDAVAHVSDERTLALWLEEMLCNPQALRHAIAASSNACVNDTHISQRVAWGILQAVYFRAVYS</sequence>
<keyword evidence="10" id="KW-0472">Membrane</keyword>
<dbReference type="GO" id="GO:0009245">
    <property type="term" value="P:lipid A biosynthetic process"/>
    <property type="evidence" value="ECO:0007669"/>
    <property type="project" value="TreeGrafter"/>
</dbReference>
<evidence type="ECO:0000256" key="8">
    <source>
        <dbReference type="PIRSR" id="PIRSR639901-1"/>
    </source>
</evidence>
<dbReference type="Gene3D" id="3.40.50.11720">
    <property type="entry name" value="3-Deoxy-D-manno-octulosonic-acid transferase, N-terminal domain"/>
    <property type="match status" value="1"/>
</dbReference>
<evidence type="ECO:0000313" key="12">
    <source>
        <dbReference type="EMBL" id="RBM05313.1"/>
    </source>
</evidence>
<evidence type="ECO:0000256" key="3">
    <source>
        <dbReference type="ARBA" id="ARBA00012621"/>
    </source>
</evidence>
<evidence type="ECO:0000256" key="7">
    <source>
        <dbReference type="ARBA" id="ARBA00049183"/>
    </source>
</evidence>
<keyword evidence="13" id="KW-1185">Reference proteome</keyword>
<dbReference type="FunFam" id="3.40.50.11720:FF:000001">
    <property type="entry name" value="3-deoxy-D-manno-octulosonic acid transferase"/>
    <property type="match status" value="1"/>
</dbReference>
<dbReference type="EMBL" id="QEXL01000020">
    <property type="protein sequence ID" value="RBM05313.1"/>
    <property type="molecule type" value="Genomic_DNA"/>
</dbReference>
<dbReference type="InterPro" id="IPR039901">
    <property type="entry name" value="Kdotransferase"/>
</dbReference>
<evidence type="ECO:0000256" key="6">
    <source>
        <dbReference type="ARBA" id="ARBA00031445"/>
    </source>
</evidence>
<comment type="catalytic activity">
    <reaction evidence="7 10">
        <text>lipid IVA (E. coli) + CMP-3-deoxy-beta-D-manno-octulosonate = alpha-Kdo-(2-&gt;6)-lipid IVA (E. coli) + CMP + H(+)</text>
        <dbReference type="Rhea" id="RHEA:28066"/>
        <dbReference type="ChEBI" id="CHEBI:15378"/>
        <dbReference type="ChEBI" id="CHEBI:58603"/>
        <dbReference type="ChEBI" id="CHEBI:60364"/>
        <dbReference type="ChEBI" id="CHEBI:60377"/>
        <dbReference type="ChEBI" id="CHEBI:85987"/>
        <dbReference type="EC" id="2.4.99.12"/>
    </reaction>
</comment>
<feature type="active site" description="Proton acceptor" evidence="8">
    <location>
        <position position="81"/>
    </location>
</feature>
<dbReference type="AlphaFoldDB" id="A0A365YRI7"/>
<comment type="pathway">
    <text evidence="2 10">Bacterial outer membrane biogenesis; LPS core biosynthesis.</text>
</comment>
<dbReference type="GO" id="GO:0043842">
    <property type="term" value="F:Kdo transferase activity"/>
    <property type="evidence" value="ECO:0007669"/>
    <property type="project" value="UniProtKB-EC"/>
</dbReference>
<protein>
    <recommendedName>
        <fullName evidence="4 10">3-deoxy-D-manno-octulosonic acid transferase</fullName>
        <shortName evidence="10">Kdo transferase</shortName>
        <ecNumber evidence="3 10">2.4.99.12</ecNumber>
    </recommendedName>
    <alternativeName>
        <fullName evidence="6 10">Lipid IV(A) 3-deoxy-D-manno-octulosonic acid transferase</fullName>
    </alternativeName>
</protein>
<comment type="subcellular location">
    <subcellularLocation>
        <location evidence="10">Cell membrane</location>
    </subcellularLocation>
</comment>
<keyword evidence="5 10" id="KW-0808">Transferase</keyword>
<evidence type="ECO:0000256" key="9">
    <source>
        <dbReference type="PIRSR" id="PIRSR639901-2"/>
    </source>
</evidence>
<dbReference type="InterPro" id="IPR007507">
    <property type="entry name" value="Glycos_transf_N"/>
</dbReference>
<feature type="site" description="Transition state stabilizer" evidence="9">
    <location>
        <position position="232"/>
    </location>
</feature>
<evidence type="ECO:0000256" key="1">
    <source>
        <dbReference type="ARBA" id="ARBA00003394"/>
    </source>
</evidence>
<dbReference type="OrthoDB" id="9789797at2"/>
<comment type="function">
    <text evidence="1 10">Involved in lipopolysaccharide (LPS) biosynthesis. Catalyzes the transfer of 3-deoxy-D-manno-octulosonate (Kdo) residue(s) from CMP-Kdo to lipid IV(A), the tetraacyldisaccharide-1,4'-bisphosphate precursor of lipid A.</text>
</comment>
<comment type="similarity">
    <text evidence="10">Belongs to the glycosyltransferase group 1 family.</text>
</comment>